<dbReference type="STRING" id="1449983.GCA_000647835_00248"/>
<dbReference type="Proteomes" id="UP000326951">
    <property type="component" value="Chromosome"/>
</dbReference>
<dbReference type="PANTHER" id="PTHR28629:SF4">
    <property type="entry name" value="TRIOKINASE_FMN CYCLASE"/>
    <property type="match status" value="1"/>
</dbReference>
<dbReference type="AlphaFoldDB" id="A0A410DAP6"/>
<dbReference type="InterPro" id="IPR004006">
    <property type="entry name" value="DhaK_dom"/>
</dbReference>
<evidence type="ECO:0000313" key="2">
    <source>
        <dbReference type="EMBL" id="BBN99598.1"/>
    </source>
</evidence>
<evidence type="ECO:0000313" key="5">
    <source>
        <dbReference type="Proteomes" id="UP000326951"/>
    </source>
</evidence>
<feature type="domain" description="DhaK" evidence="1">
    <location>
        <begin position="7"/>
        <end position="332"/>
    </location>
</feature>
<dbReference type="GO" id="GO:0004371">
    <property type="term" value="F:glycerone kinase activity"/>
    <property type="evidence" value="ECO:0007669"/>
    <property type="project" value="InterPro"/>
</dbReference>
<dbReference type="RefSeq" id="WP_028975677.1">
    <property type="nucleotide sequence ID" value="NZ_AP021853.1"/>
</dbReference>
<reference evidence="2 5" key="2">
    <citation type="submission" date="2019-09" db="EMBL/GenBank/DDBJ databases">
        <title>Complete genome sequence of Sporolactobacillus terrae 70-3.</title>
        <authorList>
            <person name="Tanaka N."/>
            <person name="Shiwa Y."/>
            <person name="Fujita N."/>
            <person name="Tanasupawat S."/>
        </authorList>
    </citation>
    <scope>NUCLEOTIDE SEQUENCE [LARGE SCALE GENOMIC DNA]</scope>
    <source>
        <strain evidence="2 5">70-3</strain>
    </source>
</reference>
<evidence type="ECO:0000313" key="4">
    <source>
        <dbReference type="Proteomes" id="UP000285882"/>
    </source>
</evidence>
<dbReference type="EMBL" id="AP021853">
    <property type="protein sequence ID" value="BBN99598.1"/>
    <property type="molecule type" value="Genomic_DNA"/>
</dbReference>
<evidence type="ECO:0000313" key="3">
    <source>
        <dbReference type="EMBL" id="QAA23191.1"/>
    </source>
</evidence>
<accession>A0A410DAP6</accession>
<organism evidence="2 5">
    <name type="scientific">Sporolactobacillus terrae</name>
    <dbReference type="NCBI Taxonomy" id="269673"/>
    <lineage>
        <taxon>Bacteria</taxon>
        <taxon>Bacillati</taxon>
        <taxon>Bacillota</taxon>
        <taxon>Bacilli</taxon>
        <taxon>Bacillales</taxon>
        <taxon>Sporolactobacillaceae</taxon>
        <taxon>Sporolactobacillus</taxon>
    </lineage>
</organism>
<sequence length="333" mass="36832">MKKIINHKADIIEDMFQGIAFNYQDLLTRIGRTGIFYSKKWARDRIAVIGGGGSGHEPTDTGYVGDGMLTAAVCGELFTPPKAELITRAIKEVAGPEGVLLVVKNFKADIEAFNQAAQWAKQEGIPVEMVIVADDISTERLDRKTYALTRRGVAGTVFVQKIIGAAAASGLRLPELKNLGDQVVEATKTLGVALSPSTITNQDKVLFSLNEDEIYFGIGIHGEPGYRIEKMHSSERLAIELMNKLKNAFAWKKGETFAIMVNGLGSTPLMDQFIFVNDVGRLIELYGLKTPIRKTGNYMTSNDMYGISLTFLRLADPQWLRYLQMPTDAYAWK</sequence>
<dbReference type="PROSITE" id="PS51481">
    <property type="entry name" value="DHAK"/>
    <property type="match status" value="1"/>
</dbReference>
<evidence type="ECO:0000259" key="1">
    <source>
        <dbReference type="PROSITE" id="PS51481"/>
    </source>
</evidence>
<dbReference type="SUPFAM" id="SSF82549">
    <property type="entry name" value="DAK1/DegV-like"/>
    <property type="match status" value="1"/>
</dbReference>
<dbReference type="EMBL" id="CP025688">
    <property type="protein sequence ID" value="QAA23191.1"/>
    <property type="molecule type" value="Genomic_DNA"/>
</dbReference>
<gene>
    <name evidence="2" type="primary">dhaL</name>
    <name evidence="3" type="ORF">C0674_11465</name>
    <name evidence="2" type="ORF">St703_23030</name>
</gene>
<dbReference type="Pfam" id="PF02733">
    <property type="entry name" value="Dak1"/>
    <property type="match status" value="1"/>
</dbReference>
<dbReference type="Proteomes" id="UP000285882">
    <property type="component" value="Chromosome"/>
</dbReference>
<dbReference type="GO" id="GO:0005829">
    <property type="term" value="C:cytosol"/>
    <property type="evidence" value="ECO:0007669"/>
    <property type="project" value="TreeGrafter"/>
</dbReference>
<dbReference type="Gene3D" id="3.40.50.10440">
    <property type="entry name" value="Dihydroxyacetone kinase, domain 1"/>
    <property type="match status" value="1"/>
</dbReference>
<proteinExistence type="predicted"/>
<dbReference type="FunFam" id="3.40.50.10440:FF:000001">
    <property type="entry name" value="Dihydroxyacetone kinase, DhaK subunit"/>
    <property type="match status" value="1"/>
</dbReference>
<protein>
    <submittedName>
        <fullName evidence="2">DhaKLM operon coactivator DhaQ</fullName>
    </submittedName>
</protein>
<dbReference type="PANTHER" id="PTHR28629">
    <property type="entry name" value="TRIOKINASE/FMN CYCLASE"/>
    <property type="match status" value="1"/>
</dbReference>
<reference evidence="3 4" key="1">
    <citation type="submission" date="2018-01" db="EMBL/GenBank/DDBJ databases">
        <title>Complete genome sequencing of Sporolactobacillus terrae DLG3.</title>
        <authorList>
            <person name="Nam Y.-D."/>
            <person name="Kang J."/>
            <person name="Chung W.-H."/>
        </authorList>
    </citation>
    <scope>NUCLEOTIDE SEQUENCE [LARGE SCALE GENOMIC DNA]</scope>
    <source>
        <strain evidence="3 4">DLG3</strain>
    </source>
</reference>
<keyword evidence="4" id="KW-1185">Reference proteome</keyword>
<dbReference type="GO" id="GO:0019563">
    <property type="term" value="P:glycerol catabolic process"/>
    <property type="evidence" value="ECO:0007669"/>
    <property type="project" value="TreeGrafter"/>
</dbReference>
<name>A0A410DAP6_9BACL</name>
<dbReference type="InterPro" id="IPR050861">
    <property type="entry name" value="Dihydroxyacetone_Kinase"/>
</dbReference>
<dbReference type="Gene3D" id="3.30.1180.20">
    <property type="entry name" value="Dihydroxyacetone kinase, domain 2"/>
    <property type="match status" value="1"/>
</dbReference>